<evidence type="ECO:0000313" key="2">
    <source>
        <dbReference type="Proteomes" id="UP000006919"/>
    </source>
</evidence>
<organism evidence="1 2">
    <name type="scientific">Ruminococcus albus (strain ATCC 27210 / DSM 20455 / JCM 14654 / NCDO 2250 / 7)</name>
    <dbReference type="NCBI Taxonomy" id="697329"/>
    <lineage>
        <taxon>Bacteria</taxon>
        <taxon>Bacillati</taxon>
        <taxon>Bacillota</taxon>
        <taxon>Clostridia</taxon>
        <taxon>Eubacteriales</taxon>
        <taxon>Oscillospiraceae</taxon>
        <taxon>Ruminococcus</taxon>
    </lineage>
</organism>
<dbReference type="eggNOG" id="ENOG50331VU">
    <property type="taxonomic scope" value="Bacteria"/>
</dbReference>
<dbReference type="EMBL" id="CP002403">
    <property type="protein sequence ID" value="ADU20761.1"/>
    <property type="molecule type" value="Genomic_DNA"/>
</dbReference>
<gene>
    <name evidence="1" type="ordered locus">Rumal_0204</name>
</gene>
<dbReference type="RefSeq" id="WP_013496953.1">
    <property type="nucleotide sequence ID" value="NC_014833.1"/>
</dbReference>
<name>E6UCW7_RUMA7</name>
<dbReference type="Proteomes" id="UP000006919">
    <property type="component" value="Chromosome"/>
</dbReference>
<dbReference type="KEGG" id="ral:Rumal_0204"/>
<sequence>MSFTLCAGVYSPGEDKVKSSYSCKGRNISGILSAELILTCAREYIELLPKQVFFFIDLPRQDSEDCYDTYILDCTKKVALALLDHYGDILVNDGPSRFGFGGYPYEDEMMFGEFQEFTAYCDSVKADKLCEMLDRTGAVKQEKADSLRDYMSDEDEGILSPVEADGITVYDLPTLLADAGMYMAE</sequence>
<reference evidence="1 2" key="1">
    <citation type="journal article" date="2011" name="J. Bacteriol.">
        <title>Complete genome of the cellulolytic ruminal bacterium Ruminococcus albus 7.</title>
        <authorList>
            <person name="Suen G."/>
            <person name="Stevenson D.M."/>
            <person name="Bruce D.C."/>
            <person name="Chertkov O."/>
            <person name="Copeland A."/>
            <person name="Cheng J.F."/>
            <person name="Detter C."/>
            <person name="Detter J.C."/>
            <person name="Goodwin L.A."/>
            <person name="Han C.S."/>
            <person name="Hauser L.J."/>
            <person name="Ivanova N.N."/>
            <person name="Kyrpides N.C."/>
            <person name="Land M.L."/>
            <person name="Lapidus A."/>
            <person name="Lucas S."/>
            <person name="Ovchinnikova G."/>
            <person name="Pitluck S."/>
            <person name="Tapia R."/>
            <person name="Woyke T."/>
            <person name="Boyum J."/>
            <person name="Mead D."/>
            <person name="Weimer P.J."/>
        </authorList>
    </citation>
    <scope>NUCLEOTIDE SEQUENCE [LARGE SCALE GENOMIC DNA]</scope>
    <source>
        <strain evidence="2">ATCC 27210 / DSM 20455 / JCM 14654 / NCDO 2250 / 7</strain>
    </source>
</reference>
<dbReference type="STRING" id="697329.Rumal_0204"/>
<protein>
    <submittedName>
        <fullName evidence="1">Uncharacterized protein</fullName>
    </submittedName>
</protein>
<evidence type="ECO:0000313" key="1">
    <source>
        <dbReference type="EMBL" id="ADU20761.1"/>
    </source>
</evidence>
<accession>E6UCW7</accession>
<dbReference type="AlphaFoldDB" id="E6UCW7"/>
<dbReference type="OrthoDB" id="2227923at2"/>
<dbReference type="HOGENOM" id="CLU_118609_0_0_9"/>
<proteinExistence type="predicted"/>